<accession>A0A8S1SXV1</accession>
<feature type="region of interest" description="Disordered" evidence="1">
    <location>
        <begin position="189"/>
        <end position="216"/>
    </location>
</feature>
<dbReference type="Proteomes" id="UP000689195">
    <property type="component" value="Unassembled WGS sequence"/>
</dbReference>
<organism evidence="2 3">
    <name type="scientific">Paramecium pentaurelia</name>
    <dbReference type="NCBI Taxonomy" id="43138"/>
    <lineage>
        <taxon>Eukaryota</taxon>
        <taxon>Sar</taxon>
        <taxon>Alveolata</taxon>
        <taxon>Ciliophora</taxon>
        <taxon>Intramacronucleata</taxon>
        <taxon>Oligohymenophorea</taxon>
        <taxon>Peniculida</taxon>
        <taxon>Parameciidae</taxon>
        <taxon>Paramecium</taxon>
    </lineage>
</organism>
<sequence length="385" mass="45754">MNSKLIRQSKSTQKIPQQVSQQKNLEQVYIKRLQEQEAFMPKDIYIQKHKSMHQIMNNQQTQPLRYYSHINEIRSIKEFIYISEKLKQKNIERKMQERLELKGKLNQIKQIEIGKKLQYYIERKIRLFIKDRQHEENPYNKSFEAFYEFYSNDPKLKTFEKDKLLSEFNRLSSQVLNVPVSRSQHAKITISSPPKNIYQNNEDNEPTQNEEDDGTSKFLTMKAANRLLGLMMVESSKGKRTPIVWALNKKKELQELLNKPFGGKMNFTMNAFNWLIDNAIQKSQVYINKNQIVEQKSVDPKKISELIDKGLVNIKRTLSTRPASSNNLRSCQQLKHRNDVAQEYCISERVRQNVIQQKMRNQKLQEQQKIQKSYLSNDSYVNHYI</sequence>
<dbReference type="EMBL" id="CAJJDO010000014">
    <property type="protein sequence ID" value="CAD8145000.1"/>
    <property type="molecule type" value="Genomic_DNA"/>
</dbReference>
<feature type="compositionally biased region" description="Acidic residues" evidence="1">
    <location>
        <begin position="202"/>
        <end position="213"/>
    </location>
</feature>
<proteinExistence type="predicted"/>
<gene>
    <name evidence="2" type="ORF">PPENT_87.1.T0140023</name>
</gene>
<dbReference type="AlphaFoldDB" id="A0A8S1SXV1"/>
<keyword evidence="3" id="KW-1185">Reference proteome</keyword>
<name>A0A8S1SXV1_9CILI</name>
<protein>
    <submittedName>
        <fullName evidence="2">Uncharacterized protein</fullName>
    </submittedName>
</protein>
<feature type="compositionally biased region" description="Polar residues" evidence="1">
    <location>
        <begin position="189"/>
        <end position="201"/>
    </location>
</feature>
<evidence type="ECO:0000256" key="1">
    <source>
        <dbReference type="SAM" id="MobiDB-lite"/>
    </source>
</evidence>
<evidence type="ECO:0000313" key="2">
    <source>
        <dbReference type="EMBL" id="CAD8145000.1"/>
    </source>
</evidence>
<reference evidence="2" key="1">
    <citation type="submission" date="2021-01" db="EMBL/GenBank/DDBJ databases">
        <authorList>
            <consortium name="Genoscope - CEA"/>
            <person name="William W."/>
        </authorList>
    </citation>
    <scope>NUCLEOTIDE SEQUENCE</scope>
</reference>
<comment type="caution">
    <text evidence="2">The sequence shown here is derived from an EMBL/GenBank/DDBJ whole genome shotgun (WGS) entry which is preliminary data.</text>
</comment>
<evidence type="ECO:0000313" key="3">
    <source>
        <dbReference type="Proteomes" id="UP000689195"/>
    </source>
</evidence>
<dbReference type="OrthoDB" id="292797at2759"/>